<sequence length="295" mass="33147">MEKSTNDALLNETANTDRITIATKITDEQPPQNILSEKEKNNLLGQSKHVNISVVEPIIKKEGVPKNSTGYLLRSKKILAKKLKKELTVFRKCSDADKVKRNQILVEAKKGKKEYPDEYVSPLPYKRKPKAVPASLAHNLFSTMNMESLNNIAYHFFNLPGNEELKGTDEQSAQPGHITFKKGDLIGIAGNHWDGYSKGTLRTDNLFSTMNMESLNNIAYHFFNLPGNEELKGTGEQSAQPGHITLKKGDLIGIAGNHWDGYSKGTLRTGSYQEGLFPSYKVEEKWKEVDMEMFN</sequence>
<accession>A0AC35TIC5</accession>
<proteinExistence type="predicted"/>
<evidence type="ECO:0000313" key="2">
    <source>
        <dbReference type="WBParaSite" id="RSKR_0000090970.1"/>
    </source>
</evidence>
<protein>
    <submittedName>
        <fullName evidence="2">SH3 domain-containing protein</fullName>
    </submittedName>
</protein>
<name>A0AC35TIC5_9BILA</name>
<dbReference type="WBParaSite" id="RSKR_0000090970.1">
    <property type="protein sequence ID" value="RSKR_0000090970.1"/>
    <property type="gene ID" value="RSKR_0000090970"/>
</dbReference>
<evidence type="ECO:0000313" key="1">
    <source>
        <dbReference type="Proteomes" id="UP000095286"/>
    </source>
</evidence>
<reference evidence="2" key="1">
    <citation type="submission" date="2016-11" db="UniProtKB">
        <authorList>
            <consortium name="WormBaseParasite"/>
        </authorList>
    </citation>
    <scope>IDENTIFICATION</scope>
    <source>
        <strain evidence="2">KR3021</strain>
    </source>
</reference>
<dbReference type="Proteomes" id="UP000095286">
    <property type="component" value="Unplaced"/>
</dbReference>
<organism evidence="1 2">
    <name type="scientific">Rhabditophanes sp. KR3021</name>
    <dbReference type="NCBI Taxonomy" id="114890"/>
    <lineage>
        <taxon>Eukaryota</taxon>
        <taxon>Metazoa</taxon>
        <taxon>Ecdysozoa</taxon>
        <taxon>Nematoda</taxon>
        <taxon>Chromadorea</taxon>
        <taxon>Rhabditida</taxon>
        <taxon>Tylenchina</taxon>
        <taxon>Panagrolaimomorpha</taxon>
        <taxon>Strongyloidoidea</taxon>
        <taxon>Alloionematidae</taxon>
        <taxon>Rhabditophanes</taxon>
    </lineage>
</organism>